<dbReference type="Proteomes" id="UP000557656">
    <property type="component" value="Unassembled WGS sequence"/>
</dbReference>
<dbReference type="EMBL" id="JABEOV010000024">
    <property type="protein sequence ID" value="NNG54936.1"/>
    <property type="molecule type" value="Genomic_DNA"/>
</dbReference>
<dbReference type="PANTHER" id="PTHR43625:SF40">
    <property type="entry name" value="ALDO-KETO REDUCTASE YAKC [NADP(+)]"/>
    <property type="match status" value="1"/>
</dbReference>
<dbReference type="SUPFAM" id="SSF51430">
    <property type="entry name" value="NAD(P)-linked oxidoreductase"/>
    <property type="match status" value="1"/>
</dbReference>
<dbReference type="CDD" id="cd19088">
    <property type="entry name" value="AKR_AKR13B1"/>
    <property type="match status" value="1"/>
</dbReference>
<keyword evidence="6" id="KW-1185">Reference proteome</keyword>
<dbReference type="InterPro" id="IPR036812">
    <property type="entry name" value="NAD(P)_OxRdtase_dom_sf"/>
</dbReference>
<evidence type="ECO:0000313" key="4">
    <source>
        <dbReference type="EMBL" id="NVP32379.1"/>
    </source>
</evidence>
<dbReference type="AlphaFoldDB" id="A0A7Y7QX91"/>
<feature type="domain" description="NADP-dependent oxidoreductase" evidence="2">
    <location>
        <begin position="34"/>
        <end position="298"/>
    </location>
</feature>
<comment type="caution">
    <text evidence="4">The sequence shown here is derived from an EMBL/GenBank/DDBJ whole genome shotgun (WGS) entry which is preliminary data.</text>
</comment>
<evidence type="ECO:0000256" key="1">
    <source>
        <dbReference type="ARBA" id="ARBA00023002"/>
    </source>
</evidence>
<protein>
    <submittedName>
        <fullName evidence="4">Aldo/keto reductase</fullName>
    </submittedName>
</protein>
<dbReference type="GO" id="GO:0005737">
    <property type="term" value="C:cytoplasm"/>
    <property type="evidence" value="ECO:0007669"/>
    <property type="project" value="TreeGrafter"/>
</dbReference>
<dbReference type="GO" id="GO:0016491">
    <property type="term" value="F:oxidoreductase activity"/>
    <property type="evidence" value="ECO:0007669"/>
    <property type="project" value="UniProtKB-KW"/>
</dbReference>
<evidence type="ECO:0000259" key="2">
    <source>
        <dbReference type="Pfam" id="PF00248"/>
    </source>
</evidence>
<dbReference type="RefSeq" id="WP_170171206.1">
    <property type="nucleotide sequence ID" value="NZ_JABEOV010000024.1"/>
</dbReference>
<dbReference type="Gene3D" id="3.20.20.100">
    <property type="entry name" value="NADP-dependent oxidoreductase domain"/>
    <property type="match status" value="1"/>
</dbReference>
<accession>A0A7Y7QX91</accession>
<reference evidence="5 6" key="1">
    <citation type="submission" date="2020-05" db="EMBL/GenBank/DDBJ databases">
        <title>Draft Genome Sequences of Sphingomonas sp. Isolated from the International Space Station.</title>
        <authorList>
            <person name="Bijlani S."/>
            <person name="Singh N.K."/>
            <person name="Mason C.E."/>
            <person name="Wang C.C."/>
            <person name="Venkateswaran K."/>
        </authorList>
    </citation>
    <scope>NUCLEOTIDE SEQUENCE [LARGE SCALE GENOMIC DNA]</scope>
    <source>
        <strain evidence="3 6">IIF7SW-B5</strain>
        <strain evidence="4">ISS-IIF7SWP</strain>
    </source>
</reference>
<dbReference type="Pfam" id="PF00248">
    <property type="entry name" value="Aldo_ket_red"/>
    <property type="match status" value="1"/>
</dbReference>
<keyword evidence="1" id="KW-0560">Oxidoreductase</keyword>
<name>A0A7Y7QX91_9SPHN</name>
<dbReference type="PANTHER" id="PTHR43625">
    <property type="entry name" value="AFLATOXIN B1 ALDEHYDE REDUCTASE"/>
    <property type="match status" value="1"/>
</dbReference>
<dbReference type="InterPro" id="IPR023210">
    <property type="entry name" value="NADP_OxRdtase_dom"/>
</dbReference>
<proteinExistence type="predicted"/>
<dbReference type="EMBL" id="JABYQV010000014">
    <property type="protein sequence ID" value="NVP32379.1"/>
    <property type="molecule type" value="Genomic_DNA"/>
</dbReference>
<gene>
    <name evidence="3" type="ORF">HKX05_16420</name>
    <name evidence="4" type="ORF">HLV41_15160</name>
</gene>
<evidence type="ECO:0000313" key="3">
    <source>
        <dbReference type="EMBL" id="NNG54936.1"/>
    </source>
</evidence>
<sequence length="302" mass="32465">MVHGTRDPSVSATERYDAGRSGRFLIGGTMSVTRLGFGAMRITGPHGWGEPLDRAGTLRLLHRVRDLGIDLIDTADSYGPFVSEELIAEVCGATSGVRIATKAGFVRYPGNPAPWPRVGDPHYLRQCVHLSMRRLGVERLDLWQLHCIDPKVPRDEQFDAIRSFLNDGLISHAGLSQVSVAEIEAAQAFFPVATVQNCYNLADRASEDVVRFCEANGIGFIPFYPLAGGGLVAPGGTVARIAAQRGLTPAQLSIAWLLQRSPVMLPIPGTSSIRHLEENVAAAGVVLSESDYTALDSIVPPG</sequence>
<evidence type="ECO:0000313" key="6">
    <source>
        <dbReference type="Proteomes" id="UP000557656"/>
    </source>
</evidence>
<dbReference type="Proteomes" id="UP000531581">
    <property type="component" value="Unassembled WGS sequence"/>
</dbReference>
<dbReference type="InterPro" id="IPR050791">
    <property type="entry name" value="Aldo-Keto_reductase"/>
</dbReference>
<organism evidence="4 5">
    <name type="scientific">Sphingomonas sanguinis</name>
    <dbReference type="NCBI Taxonomy" id="33051"/>
    <lineage>
        <taxon>Bacteria</taxon>
        <taxon>Pseudomonadati</taxon>
        <taxon>Pseudomonadota</taxon>
        <taxon>Alphaproteobacteria</taxon>
        <taxon>Sphingomonadales</taxon>
        <taxon>Sphingomonadaceae</taxon>
        <taxon>Sphingomonas</taxon>
    </lineage>
</organism>
<evidence type="ECO:0000313" key="5">
    <source>
        <dbReference type="Proteomes" id="UP000531581"/>
    </source>
</evidence>